<dbReference type="Proteomes" id="UP000676336">
    <property type="component" value="Unassembled WGS sequence"/>
</dbReference>
<evidence type="ECO:0000313" key="3">
    <source>
        <dbReference type="Proteomes" id="UP000681720"/>
    </source>
</evidence>
<proteinExistence type="predicted"/>
<protein>
    <submittedName>
        <fullName evidence="1">Uncharacterized protein</fullName>
    </submittedName>
</protein>
<dbReference type="Proteomes" id="UP000681720">
    <property type="component" value="Unassembled WGS sequence"/>
</dbReference>
<name>A0A8S3G613_9BILA</name>
<accession>A0A8S3G613</accession>
<dbReference type="EMBL" id="CAJOBI010326337">
    <property type="protein sequence ID" value="CAF5192420.1"/>
    <property type="molecule type" value="Genomic_DNA"/>
</dbReference>
<gene>
    <name evidence="1" type="ORF">GIL414_LOCUS65277</name>
    <name evidence="2" type="ORF">SMN809_LOCUS72729</name>
</gene>
<sequence length="49" mass="5513">MSRGLKLICLNHGNNLQKDGYDLYTYARGFDDFVTAWPPSTNTTSIDDS</sequence>
<feature type="non-terminal residue" evidence="1">
    <location>
        <position position="49"/>
    </location>
</feature>
<dbReference type="AlphaFoldDB" id="A0A8S3G613"/>
<evidence type="ECO:0000313" key="1">
    <source>
        <dbReference type="EMBL" id="CAF5154256.1"/>
    </source>
</evidence>
<organism evidence="1 3">
    <name type="scientific">Rotaria magnacalcarata</name>
    <dbReference type="NCBI Taxonomy" id="392030"/>
    <lineage>
        <taxon>Eukaryota</taxon>
        <taxon>Metazoa</taxon>
        <taxon>Spiralia</taxon>
        <taxon>Gnathifera</taxon>
        <taxon>Rotifera</taxon>
        <taxon>Eurotatoria</taxon>
        <taxon>Bdelloidea</taxon>
        <taxon>Philodinida</taxon>
        <taxon>Philodinidae</taxon>
        <taxon>Rotaria</taxon>
    </lineage>
</organism>
<comment type="caution">
    <text evidence="1">The sequence shown here is derived from an EMBL/GenBank/DDBJ whole genome shotgun (WGS) entry which is preliminary data.</text>
</comment>
<dbReference type="EMBL" id="CAJOBJ010291468">
    <property type="protein sequence ID" value="CAF5154256.1"/>
    <property type="molecule type" value="Genomic_DNA"/>
</dbReference>
<reference evidence="1" key="1">
    <citation type="submission" date="2021-02" db="EMBL/GenBank/DDBJ databases">
        <authorList>
            <person name="Nowell W R."/>
        </authorList>
    </citation>
    <scope>NUCLEOTIDE SEQUENCE</scope>
</reference>
<evidence type="ECO:0000313" key="2">
    <source>
        <dbReference type="EMBL" id="CAF5192420.1"/>
    </source>
</evidence>